<comment type="function">
    <text evidence="2 15">This enzyme scavenges exogenous and endogenous cytidine and 2'-deoxycytidine for UMP synthesis.</text>
</comment>
<dbReference type="FunFam" id="3.40.140.10:FF:000008">
    <property type="entry name" value="Cytidine deaminase"/>
    <property type="match status" value="1"/>
</dbReference>
<comment type="cofactor">
    <cofactor evidence="1 14 15">
        <name>Zn(2+)</name>
        <dbReference type="ChEBI" id="CHEBI:29105"/>
    </cofactor>
</comment>
<dbReference type="InterPro" id="IPR006262">
    <property type="entry name" value="Cyt_deam_tetra"/>
</dbReference>
<dbReference type="Proteomes" id="UP000516361">
    <property type="component" value="Chromosome"/>
</dbReference>
<evidence type="ECO:0000256" key="5">
    <source>
        <dbReference type="ARBA" id="ARBA00018266"/>
    </source>
</evidence>
<dbReference type="InterPro" id="IPR050202">
    <property type="entry name" value="Cyt/Deoxycyt_deaminase"/>
</dbReference>
<evidence type="ECO:0000256" key="2">
    <source>
        <dbReference type="ARBA" id="ARBA00003949"/>
    </source>
</evidence>
<dbReference type="GO" id="GO:0042802">
    <property type="term" value="F:identical protein binding"/>
    <property type="evidence" value="ECO:0007669"/>
    <property type="project" value="UniProtKB-ARBA"/>
</dbReference>
<evidence type="ECO:0000256" key="11">
    <source>
        <dbReference type="ARBA" id="ARBA00049558"/>
    </source>
</evidence>
<dbReference type="NCBIfam" id="TIGR01354">
    <property type="entry name" value="cyt_deam_tetra"/>
    <property type="match status" value="1"/>
</dbReference>
<comment type="catalytic activity">
    <reaction evidence="10 15">
        <text>2'-deoxycytidine + H2O + H(+) = 2'-deoxyuridine + NH4(+)</text>
        <dbReference type="Rhea" id="RHEA:13433"/>
        <dbReference type="ChEBI" id="CHEBI:15377"/>
        <dbReference type="ChEBI" id="CHEBI:15378"/>
        <dbReference type="ChEBI" id="CHEBI:15698"/>
        <dbReference type="ChEBI" id="CHEBI:16450"/>
        <dbReference type="ChEBI" id="CHEBI:28938"/>
        <dbReference type="EC" id="3.5.4.5"/>
    </reaction>
</comment>
<evidence type="ECO:0000256" key="10">
    <source>
        <dbReference type="ARBA" id="ARBA00049252"/>
    </source>
</evidence>
<evidence type="ECO:0000256" key="13">
    <source>
        <dbReference type="PIRSR" id="PIRSR606262-2"/>
    </source>
</evidence>
<evidence type="ECO:0000256" key="8">
    <source>
        <dbReference type="ARBA" id="ARBA00022833"/>
    </source>
</evidence>
<dbReference type="KEGG" id="ocy:OSSY52_05040"/>
<dbReference type="EC" id="3.5.4.5" evidence="4 15"/>
<dbReference type="CDD" id="cd01283">
    <property type="entry name" value="cytidine_deaminase"/>
    <property type="match status" value="1"/>
</dbReference>
<dbReference type="Gene3D" id="3.40.140.10">
    <property type="entry name" value="Cytidine Deaminase, domain 2"/>
    <property type="match status" value="1"/>
</dbReference>
<dbReference type="PANTHER" id="PTHR11644:SF2">
    <property type="entry name" value="CYTIDINE DEAMINASE"/>
    <property type="match status" value="1"/>
</dbReference>
<evidence type="ECO:0000256" key="6">
    <source>
        <dbReference type="ARBA" id="ARBA00022723"/>
    </source>
</evidence>
<dbReference type="GO" id="GO:0055086">
    <property type="term" value="P:nucleobase-containing small molecule metabolic process"/>
    <property type="evidence" value="ECO:0007669"/>
    <property type="project" value="UniProtKB-ARBA"/>
</dbReference>
<evidence type="ECO:0000256" key="4">
    <source>
        <dbReference type="ARBA" id="ARBA00012783"/>
    </source>
</evidence>
<evidence type="ECO:0000256" key="9">
    <source>
        <dbReference type="ARBA" id="ARBA00032005"/>
    </source>
</evidence>
<dbReference type="GO" id="GO:0072527">
    <property type="term" value="P:pyrimidine-containing compound metabolic process"/>
    <property type="evidence" value="ECO:0007669"/>
    <property type="project" value="UniProtKB-ARBA"/>
</dbReference>
<feature type="binding site" evidence="14">
    <location>
        <position position="56"/>
    </location>
    <ligand>
        <name>Zn(2+)</name>
        <dbReference type="ChEBI" id="CHEBI:29105"/>
        <note>catalytic</note>
    </ligand>
</feature>
<feature type="binding site" evidence="13">
    <location>
        <begin position="45"/>
        <end position="51"/>
    </location>
    <ligand>
        <name>substrate</name>
    </ligand>
</feature>
<evidence type="ECO:0000259" key="16">
    <source>
        <dbReference type="PROSITE" id="PS51747"/>
    </source>
</evidence>
<evidence type="ECO:0000256" key="1">
    <source>
        <dbReference type="ARBA" id="ARBA00001947"/>
    </source>
</evidence>
<dbReference type="InParanoid" id="A0A7G1G6C4"/>
<evidence type="ECO:0000313" key="17">
    <source>
        <dbReference type="EMBL" id="BBE30363.1"/>
    </source>
</evidence>
<dbReference type="InterPro" id="IPR016192">
    <property type="entry name" value="APOBEC/CMP_deaminase_Zn-bd"/>
</dbReference>
<evidence type="ECO:0000256" key="14">
    <source>
        <dbReference type="PIRSR" id="PIRSR606262-3"/>
    </source>
</evidence>
<dbReference type="PANTHER" id="PTHR11644">
    <property type="entry name" value="CYTIDINE DEAMINASE"/>
    <property type="match status" value="1"/>
</dbReference>
<dbReference type="AlphaFoldDB" id="A0A7G1G6C4"/>
<evidence type="ECO:0000256" key="12">
    <source>
        <dbReference type="PIRSR" id="PIRSR606262-1"/>
    </source>
</evidence>
<name>A0A7G1G6C4_9BACT</name>
<protein>
    <recommendedName>
        <fullName evidence="5 15">Cytidine deaminase</fullName>
        <ecNumber evidence="4 15">3.5.4.5</ecNumber>
    </recommendedName>
    <alternativeName>
        <fullName evidence="9 15">Cytidine aminohydrolase</fullName>
    </alternativeName>
</protein>
<feature type="binding site" evidence="14">
    <location>
        <position position="92"/>
    </location>
    <ligand>
        <name>Zn(2+)</name>
        <dbReference type="ChEBI" id="CHEBI:29105"/>
        <note>catalytic</note>
    </ligand>
</feature>
<dbReference type="GO" id="GO:0004126">
    <property type="term" value="F:cytidine deaminase activity"/>
    <property type="evidence" value="ECO:0007669"/>
    <property type="project" value="UniProtKB-UniRule"/>
</dbReference>
<keyword evidence="18" id="KW-1185">Reference proteome</keyword>
<organism evidence="17 18">
    <name type="scientific">Tepiditoga spiralis</name>
    <dbReference type="NCBI Taxonomy" id="2108365"/>
    <lineage>
        <taxon>Bacteria</taxon>
        <taxon>Thermotogati</taxon>
        <taxon>Thermotogota</taxon>
        <taxon>Thermotogae</taxon>
        <taxon>Petrotogales</taxon>
        <taxon>Petrotogaceae</taxon>
        <taxon>Tepiditoga</taxon>
    </lineage>
</organism>
<dbReference type="EMBL" id="AP018712">
    <property type="protein sequence ID" value="BBE30363.1"/>
    <property type="molecule type" value="Genomic_DNA"/>
</dbReference>
<keyword evidence="6 14" id="KW-0479">Metal-binding</keyword>
<dbReference type="InterPro" id="IPR016193">
    <property type="entry name" value="Cytidine_deaminase-like"/>
</dbReference>
<proteinExistence type="inferred from homology"/>
<dbReference type="SUPFAM" id="SSF53927">
    <property type="entry name" value="Cytidine deaminase-like"/>
    <property type="match status" value="1"/>
</dbReference>
<feature type="binding site" evidence="14">
    <location>
        <position position="89"/>
    </location>
    <ligand>
        <name>Zn(2+)</name>
        <dbReference type="ChEBI" id="CHEBI:29105"/>
        <note>catalytic</note>
    </ligand>
</feature>
<dbReference type="PROSITE" id="PS00903">
    <property type="entry name" value="CYT_DCMP_DEAMINASES_1"/>
    <property type="match status" value="1"/>
</dbReference>
<feature type="domain" description="CMP/dCMP-type deaminase" evidence="16">
    <location>
        <begin position="4"/>
        <end position="129"/>
    </location>
</feature>
<keyword evidence="7 15" id="KW-0378">Hydrolase</keyword>
<accession>A0A7G1G6C4</accession>
<dbReference type="GO" id="GO:0008270">
    <property type="term" value="F:zinc ion binding"/>
    <property type="evidence" value="ECO:0007669"/>
    <property type="project" value="UniProtKB-UniRule"/>
</dbReference>
<dbReference type="PROSITE" id="PS51747">
    <property type="entry name" value="CYT_DCMP_DEAMINASES_2"/>
    <property type="match status" value="1"/>
</dbReference>
<feature type="active site" description="Proton donor" evidence="12">
    <location>
        <position position="58"/>
    </location>
</feature>
<dbReference type="GO" id="GO:0005829">
    <property type="term" value="C:cytosol"/>
    <property type="evidence" value="ECO:0007669"/>
    <property type="project" value="TreeGrafter"/>
</dbReference>
<comment type="catalytic activity">
    <reaction evidence="11 15">
        <text>cytidine + H2O + H(+) = uridine + NH4(+)</text>
        <dbReference type="Rhea" id="RHEA:16069"/>
        <dbReference type="ChEBI" id="CHEBI:15377"/>
        <dbReference type="ChEBI" id="CHEBI:15378"/>
        <dbReference type="ChEBI" id="CHEBI:16704"/>
        <dbReference type="ChEBI" id="CHEBI:17562"/>
        <dbReference type="ChEBI" id="CHEBI:28938"/>
        <dbReference type="EC" id="3.5.4.5"/>
    </reaction>
</comment>
<dbReference type="NCBIfam" id="NF004064">
    <property type="entry name" value="PRK05578.1"/>
    <property type="match status" value="1"/>
</dbReference>
<evidence type="ECO:0000256" key="3">
    <source>
        <dbReference type="ARBA" id="ARBA00006576"/>
    </source>
</evidence>
<dbReference type="Pfam" id="PF00383">
    <property type="entry name" value="dCMP_cyt_deam_1"/>
    <property type="match status" value="1"/>
</dbReference>
<comment type="similarity">
    <text evidence="3 15">Belongs to the cytidine and deoxycytidylate deaminase family.</text>
</comment>
<reference evidence="17 18" key="1">
    <citation type="submission" date="2018-06" db="EMBL/GenBank/DDBJ databases">
        <title>Genome sequencing of Oceanotoga sp. sy52.</title>
        <authorList>
            <person name="Mori K."/>
        </authorList>
    </citation>
    <scope>NUCLEOTIDE SEQUENCE [LARGE SCALE GENOMIC DNA]</scope>
    <source>
        <strain evidence="18">sy52</strain>
    </source>
</reference>
<evidence type="ECO:0000256" key="7">
    <source>
        <dbReference type="ARBA" id="ARBA00022801"/>
    </source>
</evidence>
<dbReference type="FunCoup" id="A0A7G1G6C4">
    <property type="interactions" value="90"/>
</dbReference>
<sequence length="135" mass="14835">MDKKIFNTLYEKALKARENAYAPYSNFKVGAALLTEDNEIFVGCNVENASYGLSICAERNAIFSANAAGKRKYKGLVVVADTEGPVSPCGACRQVIYEFGDYEVVLTNLQGDIKETTSKELLPYGFNGDDLNEKK</sequence>
<gene>
    <name evidence="17" type="ORF">OSSY52_05040</name>
</gene>
<evidence type="ECO:0000313" key="18">
    <source>
        <dbReference type="Proteomes" id="UP000516361"/>
    </source>
</evidence>
<evidence type="ECO:0000256" key="15">
    <source>
        <dbReference type="RuleBase" id="RU364006"/>
    </source>
</evidence>
<dbReference type="InterPro" id="IPR002125">
    <property type="entry name" value="CMP_dCMP_dom"/>
</dbReference>
<keyword evidence="8 14" id="KW-0862">Zinc</keyword>